<proteinExistence type="predicted"/>
<organism evidence="1 2">
    <name type="scientific">Brassica carinata</name>
    <name type="common">Ethiopian mustard</name>
    <name type="synonym">Abyssinian cabbage</name>
    <dbReference type="NCBI Taxonomy" id="52824"/>
    <lineage>
        <taxon>Eukaryota</taxon>
        <taxon>Viridiplantae</taxon>
        <taxon>Streptophyta</taxon>
        <taxon>Embryophyta</taxon>
        <taxon>Tracheophyta</taxon>
        <taxon>Spermatophyta</taxon>
        <taxon>Magnoliopsida</taxon>
        <taxon>eudicotyledons</taxon>
        <taxon>Gunneridae</taxon>
        <taxon>Pentapetalae</taxon>
        <taxon>rosids</taxon>
        <taxon>malvids</taxon>
        <taxon>Brassicales</taxon>
        <taxon>Brassicaceae</taxon>
        <taxon>Brassiceae</taxon>
        <taxon>Brassica</taxon>
    </lineage>
</organism>
<name>A0A8X7VVF6_BRACI</name>
<evidence type="ECO:0000313" key="1">
    <source>
        <dbReference type="EMBL" id="KAG2317957.1"/>
    </source>
</evidence>
<keyword evidence="2" id="KW-1185">Reference proteome</keyword>
<sequence length="61" mass="6889">MVEEIETLEQQLQVVPMNTDVLDSFVTEKNHCKTKNLVGLDVDNVFDRVDTLQADGGVYSF</sequence>
<gene>
    <name evidence="1" type="ORF">Bca52824_021079</name>
</gene>
<comment type="caution">
    <text evidence="1">The sequence shown here is derived from an EMBL/GenBank/DDBJ whole genome shotgun (WGS) entry which is preliminary data.</text>
</comment>
<dbReference type="Proteomes" id="UP000886595">
    <property type="component" value="Unassembled WGS sequence"/>
</dbReference>
<evidence type="ECO:0000313" key="2">
    <source>
        <dbReference type="Proteomes" id="UP000886595"/>
    </source>
</evidence>
<protein>
    <submittedName>
        <fullName evidence="1">Uncharacterized protein</fullName>
    </submittedName>
</protein>
<dbReference type="AlphaFoldDB" id="A0A8X7VVF6"/>
<reference evidence="1 2" key="1">
    <citation type="submission" date="2020-02" db="EMBL/GenBank/DDBJ databases">
        <authorList>
            <person name="Ma Q."/>
            <person name="Huang Y."/>
            <person name="Song X."/>
            <person name="Pei D."/>
        </authorList>
    </citation>
    <scope>NUCLEOTIDE SEQUENCE [LARGE SCALE GENOMIC DNA]</scope>
    <source>
        <strain evidence="1">Sxm20200214</strain>
        <tissue evidence="1">Leaf</tissue>
    </source>
</reference>
<dbReference type="EMBL" id="JAAMPC010000004">
    <property type="protein sequence ID" value="KAG2317957.1"/>
    <property type="molecule type" value="Genomic_DNA"/>
</dbReference>
<accession>A0A8X7VVF6</accession>
<dbReference type="OrthoDB" id="306304at2759"/>